<dbReference type="Gene3D" id="3.30.70.360">
    <property type="match status" value="1"/>
</dbReference>
<dbReference type="PANTHER" id="PTHR32494:SF5">
    <property type="entry name" value="ALLANTOATE AMIDOHYDROLASE"/>
    <property type="match status" value="1"/>
</dbReference>
<dbReference type="InterPro" id="IPR010158">
    <property type="entry name" value="Amidase_Cbmase"/>
</dbReference>
<sequence length="404" mass="43713">MESSYIADRTSDGGMNRLTLNDDDKKVREWFIDQVKNYGCTVTVDKIGNIFAIRPGKNNALPPIGLGSHLDTQPAGGKYDGIVGVLSALEVLKTLHDNNVETYAPIAVIDWTNEEGARFSPAMMGSGVWAGVFTPEWAYSRTDLKGAKFGEELERIGFKGDTPVSYEANKLSAHFEVHIEQGPVLQAENKPVAVVVGVQAMSWFSVELRGREQHCGTTPMDSRADTLLTAAQMIVAINAVALATPGGLASVAVINATPQAINTLASHVQFNIDVRARDDALLALLEAEIAEKCEEIAAAAQVKIEVWDRFWTSPRTTFDETMVSMVRQSASDGGFAFREIQSGAGHDSVYTAKRVPTAMIFIRCKDGISHNPAEYSTPEDIAAGAEVLLGAVLRYDAYLASQSK</sequence>
<dbReference type="GO" id="GO:0016813">
    <property type="term" value="F:hydrolase activity, acting on carbon-nitrogen (but not peptide) bonds, in linear amidines"/>
    <property type="evidence" value="ECO:0007669"/>
    <property type="project" value="InterPro"/>
</dbReference>
<dbReference type="SUPFAM" id="SSF55031">
    <property type="entry name" value="Bacterial exopeptidase dimerisation domain"/>
    <property type="match status" value="1"/>
</dbReference>
<evidence type="ECO:0000313" key="3">
    <source>
        <dbReference type="EMBL" id="THH11274.1"/>
    </source>
</evidence>
<comment type="similarity">
    <text evidence="1">Belongs to the peptidase M20A family.</text>
</comment>
<comment type="caution">
    <text evidence="3">The sequence shown here is derived from an EMBL/GenBank/DDBJ whole genome shotgun (WGS) entry which is preliminary data.</text>
</comment>
<dbReference type="NCBIfam" id="NF006769">
    <property type="entry name" value="PRK09290.1-3"/>
    <property type="match status" value="1"/>
</dbReference>
<dbReference type="AlphaFoldDB" id="A0A4S4LH31"/>
<gene>
    <name evidence="3" type="ORF">EW145_g755</name>
</gene>
<dbReference type="InterPro" id="IPR036264">
    <property type="entry name" value="Bact_exopeptidase_dim_dom"/>
</dbReference>
<dbReference type="InterPro" id="IPR002933">
    <property type="entry name" value="Peptidase_M20"/>
</dbReference>
<keyword evidence="2" id="KW-0378">Hydrolase</keyword>
<protein>
    <recommendedName>
        <fullName evidence="5">Peptidase M20 dimerisation domain-containing protein</fullName>
    </recommendedName>
</protein>
<evidence type="ECO:0000256" key="2">
    <source>
        <dbReference type="ARBA" id="ARBA00022801"/>
    </source>
</evidence>
<reference evidence="3 4" key="1">
    <citation type="submission" date="2019-02" db="EMBL/GenBank/DDBJ databases">
        <title>Genome sequencing of the rare red list fungi Phellinidium pouzarii.</title>
        <authorList>
            <person name="Buettner E."/>
            <person name="Kellner H."/>
        </authorList>
    </citation>
    <scope>NUCLEOTIDE SEQUENCE [LARGE SCALE GENOMIC DNA]</scope>
    <source>
        <strain evidence="3 4">DSM 108285</strain>
    </source>
</reference>
<dbReference type="EMBL" id="SGPK01000017">
    <property type="protein sequence ID" value="THH11274.1"/>
    <property type="molecule type" value="Genomic_DNA"/>
</dbReference>
<dbReference type="Gene3D" id="3.40.630.10">
    <property type="entry name" value="Zn peptidases"/>
    <property type="match status" value="1"/>
</dbReference>
<dbReference type="NCBIfam" id="TIGR01879">
    <property type="entry name" value="hydantase"/>
    <property type="match status" value="1"/>
</dbReference>
<dbReference type="OrthoDB" id="4676at2759"/>
<keyword evidence="4" id="KW-1185">Reference proteome</keyword>
<dbReference type="Proteomes" id="UP000308199">
    <property type="component" value="Unassembled WGS sequence"/>
</dbReference>
<dbReference type="SUPFAM" id="SSF53187">
    <property type="entry name" value="Zn-dependent exopeptidases"/>
    <property type="match status" value="1"/>
</dbReference>
<evidence type="ECO:0000313" key="4">
    <source>
        <dbReference type="Proteomes" id="UP000308199"/>
    </source>
</evidence>
<evidence type="ECO:0008006" key="5">
    <source>
        <dbReference type="Google" id="ProtNLM"/>
    </source>
</evidence>
<proteinExistence type="inferred from homology"/>
<organism evidence="3 4">
    <name type="scientific">Phellinidium pouzarii</name>
    <dbReference type="NCBI Taxonomy" id="167371"/>
    <lineage>
        <taxon>Eukaryota</taxon>
        <taxon>Fungi</taxon>
        <taxon>Dikarya</taxon>
        <taxon>Basidiomycota</taxon>
        <taxon>Agaricomycotina</taxon>
        <taxon>Agaricomycetes</taxon>
        <taxon>Hymenochaetales</taxon>
        <taxon>Hymenochaetaceae</taxon>
        <taxon>Phellinidium</taxon>
    </lineage>
</organism>
<dbReference type="CDD" id="cd03884">
    <property type="entry name" value="M20_bAS"/>
    <property type="match status" value="1"/>
</dbReference>
<evidence type="ECO:0000256" key="1">
    <source>
        <dbReference type="ARBA" id="ARBA00006247"/>
    </source>
</evidence>
<dbReference type="Pfam" id="PF01546">
    <property type="entry name" value="Peptidase_M20"/>
    <property type="match status" value="1"/>
</dbReference>
<name>A0A4S4LH31_9AGAM</name>
<dbReference type="PANTHER" id="PTHR32494">
    <property type="entry name" value="ALLANTOATE DEIMINASE-RELATED"/>
    <property type="match status" value="1"/>
</dbReference>
<accession>A0A4S4LH31</accession>
<dbReference type="PIRSF" id="PIRSF001235">
    <property type="entry name" value="Amidase_carbamoylase"/>
    <property type="match status" value="1"/>
</dbReference>